<dbReference type="OrthoDB" id="2159384at2759"/>
<keyword evidence="9" id="KW-1185">Reference proteome</keyword>
<dbReference type="Pfam" id="PF03124">
    <property type="entry name" value="EXS"/>
    <property type="match status" value="1"/>
</dbReference>
<keyword evidence="2 6" id="KW-0812">Transmembrane</keyword>
<evidence type="ECO:0000259" key="7">
    <source>
        <dbReference type="PROSITE" id="PS51380"/>
    </source>
</evidence>
<evidence type="ECO:0000256" key="3">
    <source>
        <dbReference type="ARBA" id="ARBA00022989"/>
    </source>
</evidence>
<feature type="region of interest" description="Disordered" evidence="5">
    <location>
        <begin position="1"/>
        <end position="32"/>
    </location>
</feature>
<organism evidence="8 9">
    <name type="scientific">Chlorella sorokiniana</name>
    <name type="common">Freshwater green alga</name>
    <dbReference type="NCBI Taxonomy" id="3076"/>
    <lineage>
        <taxon>Eukaryota</taxon>
        <taxon>Viridiplantae</taxon>
        <taxon>Chlorophyta</taxon>
        <taxon>core chlorophytes</taxon>
        <taxon>Trebouxiophyceae</taxon>
        <taxon>Chlorellales</taxon>
        <taxon>Chlorellaceae</taxon>
        <taxon>Chlorella clade</taxon>
        <taxon>Chlorella</taxon>
    </lineage>
</organism>
<dbReference type="EMBL" id="LHPG02000003">
    <property type="protein sequence ID" value="PRW59731.1"/>
    <property type="molecule type" value="Genomic_DNA"/>
</dbReference>
<evidence type="ECO:0000256" key="1">
    <source>
        <dbReference type="ARBA" id="ARBA00004141"/>
    </source>
</evidence>
<dbReference type="Proteomes" id="UP000239899">
    <property type="component" value="Unassembled WGS sequence"/>
</dbReference>
<keyword evidence="4 6" id="KW-0472">Membrane</keyword>
<dbReference type="InterPro" id="IPR004342">
    <property type="entry name" value="EXS_C"/>
</dbReference>
<evidence type="ECO:0000256" key="2">
    <source>
        <dbReference type="ARBA" id="ARBA00022692"/>
    </source>
</evidence>
<protein>
    <submittedName>
        <fullName evidence="8">SPX and EXS domain-containing 1-like isoform X1</fullName>
    </submittedName>
</protein>
<proteinExistence type="predicted"/>
<dbReference type="STRING" id="3076.A0A2P6U091"/>
<accession>A0A2P6U091</accession>
<evidence type="ECO:0000256" key="4">
    <source>
        <dbReference type="ARBA" id="ARBA00023136"/>
    </source>
</evidence>
<keyword evidence="3 6" id="KW-1133">Transmembrane helix</keyword>
<feature type="transmembrane region" description="Helical" evidence="6">
    <location>
        <begin position="160"/>
        <end position="183"/>
    </location>
</feature>
<comment type="subcellular location">
    <subcellularLocation>
        <location evidence="1">Membrane</location>
        <topology evidence="1">Multi-pass membrane protein</topology>
    </subcellularLocation>
</comment>
<dbReference type="PANTHER" id="PTHR10783">
    <property type="entry name" value="XENOTROPIC AND POLYTROPIC RETROVIRUS RECEPTOR 1-RELATED"/>
    <property type="match status" value="1"/>
</dbReference>
<dbReference type="AlphaFoldDB" id="A0A2P6U091"/>
<name>A0A2P6U091_CHLSO</name>
<dbReference type="GO" id="GO:0016020">
    <property type="term" value="C:membrane"/>
    <property type="evidence" value="ECO:0007669"/>
    <property type="project" value="UniProtKB-SubCell"/>
</dbReference>
<feature type="domain" description="EXS" evidence="7">
    <location>
        <begin position="244"/>
        <end position="449"/>
    </location>
</feature>
<evidence type="ECO:0000256" key="5">
    <source>
        <dbReference type="SAM" id="MobiDB-lite"/>
    </source>
</evidence>
<feature type="transmembrane region" description="Helical" evidence="6">
    <location>
        <begin position="131"/>
        <end position="154"/>
    </location>
</feature>
<reference evidence="8 9" key="1">
    <citation type="journal article" date="2018" name="Plant J.">
        <title>Genome sequences of Chlorella sorokiniana UTEX 1602 and Micractinium conductrix SAG 241.80: implications to maltose excretion by a green alga.</title>
        <authorList>
            <person name="Arriola M.B."/>
            <person name="Velmurugan N."/>
            <person name="Zhang Y."/>
            <person name="Plunkett M.H."/>
            <person name="Hondzo H."/>
            <person name="Barney B.M."/>
        </authorList>
    </citation>
    <scope>NUCLEOTIDE SEQUENCE [LARGE SCALE GENOMIC DNA]</scope>
    <source>
        <strain evidence="9">UTEX 1602</strain>
    </source>
</reference>
<sequence>MLSLSAAEKQALPSSPSRGLRGSEEGSAPRHLRTQASGVPAAALLSSPEALRAAGWGALHAVLGLGTAKYWSHLNKTQRDLYFLYYQPFLPMLAMLWLWGTAVRFWERRRIRYDVCFLSEDQRYLLRSGQLFQIANVLSSIVLSSGLAFVYLLAYGLPHLAAYLPGALYCSLLALFLFPGNLLERDSRLFFGRTLWRIVTPLRSVTWADFLLADVLTSLAKALSDTERAVCHLMTGFVMVPQIKACSDASYIIPLGLAAPYAWRLVQCIRVYLDTGARPQLFNALKYSTAFPVIALSAVKYHVSQAAWRGFYKPLWLGAALLNSAYSFFWDVERDWEISFFTQLGQQRGALLPSPVLRSTALFRRPFYLYLMASNLVLRLGWLYRLSPHLRHHHAVVTLMVLVEAFRRFQWLFVRIEVELRKIQAQRPEVGVLVPAAPPAYPVHPMDAAAHAHAGGSDRGGGADSGSEEEGGGGPRHGGIAAPRGREKKASAGARMLPLVDLNPLPR</sequence>
<evidence type="ECO:0000313" key="8">
    <source>
        <dbReference type="EMBL" id="PRW59731.1"/>
    </source>
</evidence>
<feature type="transmembrane region" description="Helical" evidence="6">
    <location>
        <begin position="83"/>
        <end position="103"/>
    </location>
</feature>
<dbReference type="PANTHER" id="PTHR10783:SF46">
    <property type="entry name" value="PROTEIN ERD1 HOMOLOG 2"/>
    <property type="match status" value="1"/>
</dbReference>
<dbReference type="PROSITE" id="PS51380">
    <property type="entry name" value="EXS"/>
    <property type="match status" value="1"/>
</dbReference>
<dbReference type="GO" id="GO:0005737">
    <property type="term" value="C:cytoplasm"/>
    <property type="evidence" value="ECO:0007669"/>
    <property type="project" value="TreeGrafter"/>
</dbReference>
<comment type="caution">
    <text evidence="8">The sequence shown here is derived from an EMBL/GenBank/DDBJ whole genome shotgun (WGS) entry which is preliminary data.</text>
</comment>
<evidence type="ECO:0000313" key="9">
    <source>
        <dbReference type="Proteomes" id="UP000239899"/>
    </source>
</evidence>
<feature type="region of interest" description="Disordered" evidence="5">
    <location>
        <begin position="450"/>
        <end position="507"/>
    </location>
</feature>
<gene>
    <name evidence="8" type="ORF">C2E21_1845</name>
</gene>
<evidence type="ECO:0000256" key="6">
    <source>
        <dbReference type="SAM" id="Phobius"/>
    </source>
</evidence>